<dbReference type="InterPro" id="IPR038071">
    <property type="entry name" value="UROD/MetE-like_sf"/>
</dbReference>
<dbReference type="PANTHER" id="PTHR47099:SF1">
    <property type="entry name" value="METHYLCOBAMIDE:COM METHYLTRANSFERASE MTBA"/>
    <property type="match status" value="1"/>
</dbReference>
<dbReference type="SUPFAM" id="SSF51726">
    <property type="entry name" value="UROD/MetE-like"/>
    <property type="match status" value="1"/>
</dbReference>
<dbReference type="Proteomes" id="UP000184088">
    <property type="component" value="Unassembled WGS sequence"/>
</dbReference>
<dbReference type="GO" id="GO:0006779">
    <property type="term" value="P:porphyrin-containing compound biosynthetic process"/>
    <property type="evidence" value="ECO:0007669"/>
    <property type="project" value="InterPro"/>
</dbReference>
<dbReference type="Gene3D" id="3.20.20.210">
    <property type="match status" value="1"/>
</dbReference>
<dbReference type="AlphaFoldDB" id="A0A1M4Y3P1"/>
<evidence type="ECO:0000259" key="1">
    <source>
        <dbReference type="Pfam" id="PF01208"/>
    </source>
</evidence>
<evidence type="ECO:0000313" key="3">
    <source>
        <dbReference type="Proteomes" id="UP000184088"/>
    </source>
</evidence>
<dbReference type="GO" id="GO:0004853">
    <property type="term" value="F:uroporphyrinogen decarboxylase activity"/>
    <property type="evidence" value="ECO:0007669"/>
    <property type="project" value="InterPro"/>
</dbReference>
<dbReference type="InterPro" id="IPR000257">
    <property type="entry name" value="Uroporphyrinogen_deCOase"/>
</dbReference>
<organism evidence="2 3">
    <name type="scientific">Caldanaerobius fijiensis DSM 17918</name>
    <dbReference type="NCBI Taxonomy" id="1121256"/>
    <lineage>
        <taxon>Bacteria</taxon>
        <taxon>Bacillati</taxon>
        <taxon>Bacillota</taxon>
        <taxon>Clostridia</taxon>
        <taxon>Thermoanaerobacterales</taxon>
        <taxon>Thermoanaerobacteraceae</taxon>
        <taxon>Caldanaerobius</taxon>
    </lineage>
</organism>
<name>A0A1M4Y3P1_9THEO</name>
<sequence length="355" mass="40775">MNDFIPDYMNIVNAAKNRRTARMPLYEHIISESIMEQVLNKKFADLYNGDLEDRKEFFRNYVEFFKRMEYDTVSFERCIGPAMPGSGALGGHKPGVIKTREDFEKYPWDSIPQRYFQMYDEDFRLLGEVMPEGMKAIGGPGNGVFELMQDIVGYMDLCYISVDDPQLYRDLFAKVGDVMYKIWNIFLQKYGEIYAVCRFGDDLGFKTNTLISAEDIRENVIPQYARIVELVHLYGKPFLLHSCGNIFSVMDDIINIAKIDAKHSNEDQIAPFSVWVDKYGQRIGNFGGVDTDVLCRMPEAEIKEYVREVIKYATEKKKNAGFALGSGNSIPDYVPVYGYLAMVEAAREMRGENVL</sequence>
<dbReference type="InterPro" id="IPR052024">
    <property type="entry name" value="Methanogen_methyltrans"/>
</dbReference>
<reference evidence="2 3" key="1">
    <citation type="submission" date="2016-11" db="EMBL/GenBank/DDBJ databases">
        <authorList>
            <person name="Jaros S."/>
            <person name="Januszkiewicz K."/>
            <person name="Wedrychowicz H."/>
        </authorList>
    </citation>
    <scope>NUCLEOTIDE SEQUENCE [LARGE SCALE GENOMIC DNA]</scope>
    <source>
        <strain evidence="2 3">DSM 17918</strain>
    </source>
</reference>
<proteinExistence type="predicted"/>
<feature type="domain" description="Uroporphyrinogen decarboxylase (URO-D)" evidence="1">
    <location>
        <begin position="99"/>
        <end position="348"/>
    </location>
</feature>
<gene>
    <name evidence="2" type="ORF">SAMN02746089_01142</name>
</gene>
<accession>A0A1M4Y3P1</accession>
<dbReference type="STRING" id="1121256.SAMN02746089_01142"/>
<protein>
    <submittedName>
        <fullName evidence="2">Uroporphyrinogen decarboxylase</fullName>
    </submittedName>
</protein>
<dbReference type="Pfam" id="PF01208">
    <property type="entry name" value="URO-D"/>
    <property type="match status" value="1"/>
</dbReference>
<dbReference type="EMBL" id="FQVH01000009">
    <property type="protein sequence ID" value="SHF00102.1"/>
    <property type="molecule type" value="Genomic_DNA"/>
</dbReference>
<keyword evidence="3" id="KW-1185">Reference proteome</keyword>
<dbReference type="PANTHER" id="PTHR47099">
    <property type="entry name" value="METHYLCOBAMIDE:COM METHYLTRANSFERASE MTBA"/>
    <property type="match status" value="1"/>
</dbReference>
<dbReference type="OrthoDB" id="9815759at2"/>
<evidence type="ECO:0000313" key="2">
    <source>
        <dbReference type="EMBL" id="SHF00102.1"/>
    </source>
</evidence>